<keyword evidence="1" id="KW-0812">Transmembrane</keyword>
<keyword evidence="1" id="KW-0472">Membrane</keyword>
<name>A0ABW1KP31_9ACTN</name>
<dbReference type="RefSeq" id="WP_377433228.1">
    <property type="nucleotide sequence ID" value="NZ_JBHSPR010000085.1"/>
</dbReference>
<evidence type="ECO:0000256" key="1">
    <source>
        <dbReference type="SAM" id="Phobius"/>
    </source>
</evidence>
<reference evidence="3" key="1">
    <citation type="journal article" date="2019" name="Int. J. Syst. Evol. Microbiol.">
        <title>The Global Catalogue of Microorganisms (GCM) 10K type strain sequencing project: providing services to taxonomists for standard genome sequencing and annotation.</title>
        <authorList>
            <consortium name="The Broad Institute Genomics Platform"/>
            <consortium name="The Broad Institute Genome Sequencing Center for Infectious Disease"/>
            <person name="Wu L."/>
            <person name="Ma J."/>
        </authorList>
    </citation>
    <scope>NUCLEOTIDE SEQUENCE [LARGE SCALE GENOMIC DNA]</scope>
    <source>
        <strain evidence="3">ZS-35-S2</strain>
    </source>
</reference>
<keyword evidence="3" id="KW-1185">Reference proteome</keyword>
<sequence>MTLLSDYRDDRIALRVYLGAALFAATADLYRLNPEPGPDPTALFIRFLHWARPHSPP</sequence>
<evidence type="ECO:0000313" key="2">
    <source>
        <dbReference type="EMBL" id="MFC6023210.1"/>
    </source>
</evidence>
<evidence type="ECO:0000313" key="3">
    <source>
        <dbReference type="Proteomes" id="UP001596203"/>
    </source>
</evidence>
<proteinExistence type="predicted"/>
<protein>
    <submittedName>
        <fullName evidence="2">Uncharacterized protein</fullName>
    </submittedName>
</protein>
<organism evidence="2 3">
    <name type="scientific">Plantactinospora solaniradicis</name>
    <dbReference type="NCBI Taxonomy" id="1723736"/>
    <lineage>
        <taxon>Bacteria</taxon>
        <taxon>Bacillati</taxon>
        <taxon>Actinomycetota</taxon>
        <taxon>Actinomycetes</taxon>
        <taxon>Micromonosporales</taxon>
        <taxon>Micromonosporaceae</taxon>
        <taxon>Plantactinospora</taxon>
    </lineage>
</organism>
<dbReference type="Proteomes" id="UP001596203">
    <property type="component" value="Unassembled WGS sequence"/>
</dbReference>
<gene>
    <name evidence="2" type="ORF">ACFP2T_44550</name>
</gene>
<accession>A0ABW1KP31</accession>
<keyword evidence="1" id="KW-1133">Transmembrane helix</keyword>
<comment type="caution">
    <text evidence="2">The sequence shown here is derived from an EMBL/GenBank/DDBJ whole genome shotgun (WGS) entry which is preliminary data.</text>
</comment>
<feature type="transmembrane region" description="Helical" evidence="1">
    <location>
        <begin position="12"/>
        <end position="30"/>
    </location>
</feature>
<dbReference type="EMBL" id="JBHSPR010000085">
    <property type="protein sequence ID" value="MFC6023210.1"/>
    <property type="molecule type" value="Genomic_DNA"/>
</dbReference>